<dbReference type="AlphaFoldDB" id="S0FHI2"/>
<keyword evidence="4 5" id="KW-0472">Membrane</keyword>
<dbReference type="RefSeq" id="WP_004627365.1">
    <property type="nucleotide sequence ID" value="NZ_AORV01000045.1"/>
</dbReference>
<dbReference type="Pfam" id="PF12698">
    <property type="entry name" value="ABC2_membrane_3"/>
    <property type="match status" value="1"/>
</dbReference>
<dbReference type="GO" id="GO:0140359">
    <property type="term" value="F:ABC-type transporter activity"/>
    <property type="evidence" value="ECO:0007669"/>
    <property type="project" value="InterPro"/>
</dbReference>
<feature type="transmembrane region" description="Helical" evidence="5">
    <location>
        <begin position="320"/>
        <end position="337"/>
    </location>
</feature>
<dbReference type="PANTHER" id="PTHR43471">
    <property type="entry name" value="ABC TRANSPORTER PERMEASE"/>
    <property type="match status" value="1"/>
</dbReference>
<keyword evidence="2 5" id="KW-0812">Transmembrane</keyword>
<reference evidence="7 8" key="1">
    <citation type="journal article" date="2013" name="Genome Announc.">
        <title>Draft Genome Sequence of the Cellulolytic, Mesophilic, Anaerobic Bacterium Clostridium termitidis Strain CT1112 (DSM 5398).</title>
        <authorList>
            <person name="Lal S."/>
            <person name="Ramachandran U."/>
            <person name="Zhang X."/>
            <person name="Munir R."/>
            <person name="Sparling R."/>
            <person name="Levin D.B."/>
        </authorList>
    </citation>
    <scope>NUCLEOTIDE SEQUENCE [LARGE SCALE GENOMIC DNA]</scope>
    <source>
        <strain evidence="7 8">CT1112</strain>
    </source>
</reference>
<evidence type="ECO:0000259" key="6">
    <source>
        <dbReference type="Pfam" id="PF12698"/>
    </source>
</evidence>
<feature type="transmembrane region" description="Helical" evidence="5">
    <location>
        <begin position="285"/>
        <end position="308"/>
    </location>
</feature>
<evidence type="ECO:0000256" key="5">
    <source>
        <dbReference type="SAM" id="Phobius"/>
    </source>
</evidence>
<feature type="transmembrane region" description="Helical" evidence="5">
    <location>
        <begin position="383"/>
        <end position="410"/>
    </location>
</feature>
<gene>
    <name evidence="7" type="ORF">CTER_3327</name>
</gene>
<dbReference type="EMBL" id="AORV01000045">
    <property type="protein sequence ID" value="EMS70897.1"/>
    <property type="molecule type" value="Genomic_DNA"/>
</dbReference>
<feature type="transmembrane region" description="Helical" evidence="5">
    <location>
        <begin position="21"/>
        <end position="42"/>
    </location>
</feature>
<feature type="transmembrane region" description="Helical" evidence="5">
    <location>
        <begin position="186"/>
        <end position="208"/>
    </location>
</feature>
<comment type="caution">
    <text evidence="7">The sequence shown here is derived from an EMBL/GenBank/DDBJ whole genome shotgun (WGS) entry which is preliminary data.</text>
</comment>
<dbReference type="PANTHER" id="PTHR43471:SF3">
    <property type="entry name" value="ABC TRANSPORTER PERMEASE PROTEIN NATB"/>
    <property type="match status" value="1"/>
</dbReference>
<evidence type="ECO:0000313" key="8">
    <source>
        <dbReference type="Proteomes" id="UP000014155"/>
    </source>
</evidence>
<evidence type="ECO:0000256" key="1">
    <source>
        <dbReference type="ARBA" id="ARBA00004141"/>
    </source>
</evidence>
<feature type="transmembrane region" description="Helical" evidence="5">
    <location>
        <begin position="241"/>
        <end position="265"/>
    </location>
</feature>
<dbReference type="eggNOG" id="COG1668">
    <property type="taxonomic scope" value="Bacteria"/>
</dbReference>
<proteinExistence type="predicted"/>
<feature type="domain" description="ABC-2 type transporter transmembrane" evidence="6">
    <location>
        <begin position="19"/>
        <end position="402"/>
    </location>
</feature>
<sequence>MRDFLEVFKYTFKENIRKKSFIVSTVIILVILIAGMVIPAVVANIKASDGNNATAPGAAASNEPKSILYILDKSGNYSDKLNVFQEQFGEYDVKPLTEDRVDSVKSEIEKDGKNYLLIIENENDKPRIDYYTQQYSGGPDINAVRRILGDIYSTKLLQAENVPAETITKALGDLNVNVNALGKSMLGAYILGIVIGMILFFAIYFYGYGVSMSVASEKTSRVMELLVTSIKPSRIILGKTAGMGLLGLTQLSILMVVGIVTYILVFPRKLTIEGMPLEFSSFTPLSVVLIIIYFILGYTLYALMNAVVGATVSKAEDVQSAMMPMSFLSIISFYLSYSTFAIPASNFAAHETTMSRVITLVPFTSPFSVPARLMTSNIPLWQIGLSLLILIASIFLIGTLSIRLYAFAVLHYGDRLKLGRLFEMSRTEKTNQ</sequence>
<dbReference type="Proteomes" id="UP000014155">
    <property type="component" value="Unassembled WGS sequence"/>
</dbReference>
<dbReference type="STRING" id="1195236.CTER_3327"/>
<keyword evidence="3 5" id="KW-1133">Transmembrane helix</keyword>
<accession>S0FHI2</accession>
<dbReference type="GO" id="GO:0016020">
    <property type="term" value="C:membrane"/>
    <property type="evidence" value="ECO:0007669"/>
    <property type="project" value="UniProtKB-SubCell"/>
</dbReference>
<dbReference type="InterPro" id="IPR013525">
    <property type="entry name" value="ABC2_TM"/>
</dbReference>
<dbReference type="PATRIC" id="fig|1195236.3.peg.3556"/>
<evidence type="ECO:0000256" key="3">
    <source>
        <dbReference type="ARBA" id="ARBA00022989"/>
    </source>
</evidence>
<organism evidence="7 8">
    <name type="scientific">Ruminiclostridium cellobioparum subsp. termitidis CT1112</name>
    <dbReference type="NCBI Taxonomy" id="1195236"/>
    <lineage>
        <taxon>Bacteria</taxon>
        <taxon>Bacillati</taxon>
        <taxon>Bacillota</taxon>
        <taxon>Clostridia</taxon>
        <taxon>Eubacteriales</taxon>
        <taxon>Oscillospiraceae</taxon>
        <taxon>Ruminiclostridium</taxon>
    </lineage>
</organism>
<evidence type="ECO:0000256" key="2">
    <source>
        <dbReference type="ARBA" id="ARBA00022692"/>
    </source>
</evidence>
<protein>
    <submittedName>
        <fullName evidence="7">ABC-type Na+ efflux pump, permease component</fullName>
    </submittedName>
</protein>
<evidence type="ECO:0000256" key="4">
    <source>
        <dbReference type="ARBA" id="ARBA00023136"/>
    </source>
</evidence>
<keyword evidence="8" id="KW-1185">Reference proteome</keyword>
<name>S0FHI2_RUMCE</name>
<comment type="subcellular location">
    <subcellularLocation>
        <location evidence="1">Membrane</location>
        <topology evidence="1">Multi-pass membrane protein</topology>
    </subcellularLocation>
</comment>
<evidence type="ECO:0000313" key="7">
    <source>
        <dbReference type="EMBL" id="EMS70897.1"/>
    </source>
</evidence>